<evidence type="ECO:0000313" key="3">
    <source>
        <dbReference type="Proteomes" id="UP000306628"/>
    </source>
</evidence>
<dbReference type="EMBL" id="VCKX01000401">
    <property type="protein sequence ID" value="TMR14883.1"/>
    <property type="molecule type" value="Genomic_DNA"/>
</dbReference>
<dbReference type="Pfam" id="PF00248">
    <property type="entry name" value="Aldo_ket_red"/>
    <property type="match status" value="1"/>
</dbReference>
<dbReference type="Proteomes" id="UP000306628">
    <property type="component" value="Unassembled WGS sequence"/>
</dbReference>
<reference evidence="2 3" key="1">
    <citation type="submission" date="2019-05" db="EMBL/GenBank/DDBJ databases">
        <title>Draft genome sequence of Nonomuraea zeae DSM 100528.</title>
        <authorList>
            <person name="Saricaoglu S."/>
            <person name="Isik K."/>
        </authorList>
    </citation>
    <scope>NUCLEOTIDE SEQUENCE [LARGE SCALE GENOMIC DNA]</scope>
    <source>
        <strain evidence="2 3">DSM 100528</strain>
    </source>
</reference>
<evidence type="ECO:0000259" key="1">
    <source>
        <dbReference type="Pfam" id="PF00248"/>
    </source>
</evidence>
<keyword evidence="3" id="KW-1185">Reference proteome</keyword>
<accession>A0A5S4FVX6</accession>
<dbReference type="SUPFAM" id="SSF51430">
    <property type="entry name" value="NAD(P)-linked oxidoreductase"/>
    <property type="match status" value="1"/>
</dbReference>
<organism evidence="2 3">
    <name type="scientific">Nonomuraea zeae</name>
    <dbReference type="NCBI Taxonomy" id="1642303"/>
    <lineage>
        <taxon>Bacteria</taxon>
        <taxon>Bacillati</taxon>
        <taxon>Actinomycetota</taxon>
        <taxon>Actinomycetes</taxon>
        <taxon>Streptosporangiales</taxon>
        <taxon>Streptosporangiaceae</taxon>
        <taxon>Nonomuraea</taxon>
    </lineage>
</organism>
<dbReference type="RefSeq" id="WP_138698085.1">
    <property type="nucleotide sequence ID" value="NZ_JBHSAZ010000107.1"/>
</dbReference>
<comment type="caution">
    <text evidence="2">The sequence shown here is derived from an EMBL/GenBank/DDBJ whole genome shotgun (WGS) entry which is preliminary data.</text>
</comment>
<dbReference type="InterPro" id="IPR036812">
    <property type="entry name" value="NAD(P)_OxRdtase_dom_sf"/>
</dbReference>
<proteinExistence type="predicted"/>
<dbReference type="Gene3D" id="3.20.20.100">
    <property type="entry name" value="NADP-dependent oxidoreductase domain"/>
    <property type="match status" value="1"/>
</dbReference>
<dbReference type="AlphaFoldDB" id="A0A5S4FVX6"/>
<sequence>MEQRTLGVVGLGGAGTSGAYGRSTDEQTIATLRNALGAGITADHDGMGHDETLVGQVLRPADRDRAVVSVKFGALSGVDGSVRGSNSGIDNRPDAIPDFLGYSLRRLGTGYAASRGATVAQLAIAWVPAQRRVHREPVAGERCAPALLSLPDSERTGGSR</sequence>
<evidence type="ECO:0000313" key="2">
    <source>
        <dbReference type="EMBL" id="TMR14883.1"/>
    </source>
</evidence>
<dbReference type="InterPro" id="IPR023210">
    <property type="entry name" value="NADP_OxRdtase_dom"/>
</dbReference>
<name>A0A5S4FVX6_9ACTN</name>
<feature type="domain" description="NADP-dependent oxidoreductase" evidence="1">
    <location>
        <begin position="9"/>
        <end position="111"/>
    </location>
</feature>
<protein>
    <recommendedName>
        <fullName evidence="1">NADP-dependent oxidoreductase domain-containing protein</fullName>
    </recommendedName>
</protein>
<gene>
    <name evidence="2" type="ORF">ETD85_56470</name>
</gene>